<feature type="domain" description="Acyl-CoA dehydrogenase C-terminal" evidence="4">
    <location>
        <begin position="249"/>
        <end position="390"/>
    </location>
</feature>
<feature type="domain" description="Acyl-CoA dehydrogenase/oxidase N-terminal" evidence="3">
    <location>
        <begin position="30"/>
        <end position="129"/>
    </location>
</feature>
<gene>
    <name evidence="5" type="ORF">ODI_00490</name>
    <name evidence="6" type="ORF">ODI_R2347</name>
</gene>
<evidence type="ECO:0000313" key="6">
    <source>
        <dbReference type="EMBL" id="SOE49851.1"/>
    </source>
</evidence>
<evidence type="ECO:0000313" key="7">
    <source>
        <dbReference type="Proteomes" id="UP000078558"/>
    </source>
</evidence>
<dbReference type="SUPFAM" id="SSF47203">
    <property type="entry name" value="Acyl-CoA dehydrogenase C-terminal domain-like"/>
    <property type="match status" value="1"/>
</dbReference>
<keyword evidence="7" id="KW-1185">Reference proteome</keyword>
<dbReference type="Gene3D" id="1.10.540.10">
    <property type="entry name" value="Acyl-CoA dehydrogenase/oxidase, N-terminal domain"/>
    <property type="match status" value="1"/>
</dbReference>
<dbReference type="InterPro" id="IPR037069">
    <property type="entry name" value="AcylCoA_DH/ox_N_sf"/>
</dbReference>
<dbReference type="OrthoDB" id="6184213at2"/>
<dbReference type="EMBL" id="LT907988">
    <property type="protein sequence ID" value="SOE49851.1"/>
    <property type="molecule type" value="Genomic_DNA"/>
</dbReference>
<accession>A0A1C3JYQ1</accession>
<proteinExistence type="inferred from homology"/>
<dbReference type="SUPFAM" id="SSF56645">
    <property type="entry name" value="Acyl-CoA dehydrogenase NM domain-like"/>
    <property type="match status" value="1"/>
</dbReference>
<dbReference type="PIRSF" id="PIRSF016578">
    <property type="entry name" value="HsaA"/>
    <property type="match status" value="1"/>
</dbReference>
<evidence type="ECO:0000256" key="1">
    <source>
        <dbReference type="ARBA" id="ARBA00023002"/>
    </source>
</evidence>
<evidence type="ECO:0000259" key="4">
    <source>
        <dbReference type="Pfam" id="PF08028"/>
    </source>
</evidence>
<dbReference type="Proteomes" id="UP000078558">
    <property type="component" value="Chromosome I"/>
</dbReference>
<dbReference type="PANTHER" id="PTHR48083">
    <property type="entry name" value="MEDIUM-CHAIN SPECIFIC ACYL-COA DEHYDROGENASE, MITOCHONDRIAL-RELATED"/>
    <property type="match status" value="1"/>
</dbReference>
<dbReference type="Pfam" id="PF08028">
    <property type="entry name" value="Acyl-CoA_dh_2"/>
    <property type="match status" value="1"/>
</dbReference>
<dbReference type="InterPro" id="IPR013786">
    <property type="entry name" value="AcylCoA_DH/ox_N"/>
</dbReference>
<reference evidence="5 7" key="1">
    <citation type="submission" date="2016-06" db="EMBL/GenBank/DDBJ databases">
        <authorList>
            <person name="Kjaerup R.B."/>
            <person name="Dalgaard T.S."/>
            <person name="Juul-Madsen H.R."/>
        </authorList>
    </citation>
    <scope>NUCLEOTIDE SEQUENCE [LARGE SCALE GENOMIC DNA]</scope>
    <source>
        <strain evidence="5">Orrdi1</strain>
    </source>
</reference>
<dbReference type="Gene3D" id="2.40.110.10">
    <property type="entry name" value="Butyryl-CoA Dehydrogenase, subunit A, domain 2"/>
    <property type="match status" value="1"/>
</dbReference>
<dbReference type="InterPro" id="IPR036250">
    <property type="entry name" value="AcylCo_DH-like_C"/>
</dbReference>
<dbReference type="Pfam" id="PF02771">
    <property type="entry name" value="Acyl-CoA_dh_N"/>
    <property type="match status" value="1"/>
</dbReference>
<evidence type="ECO:0000259" key="3">
    <source>
        <dbReference type="Pfam" id="PF02771"/>
    </source>
</evidence>
<evidence type="ECO:0000313" key="5">
    <source>
        <dbReference type="EMBL" id="SBT24288.1"/>
    </source>
</evidence>
<keyword evidence="1" id="KW-0560">Oxidoreductase</keyword>
<organism evidence="5 7">
    <name type="scientific">Orrella dioscoreae</name>
    <dbReference type="NCBI Taxonomy" id="1851544"/>
    <lineage>
        <taxon>Bacteria</taxon>
        <taxon>Pseudomonadati</taxon>
        <taxon>Pseudomonadota</taxon>
        <taxon>Betaproteobacteria</taxon>
        <taxon>Burkholderiales</taxon>
        <taxon>Alcaligenaceae</taxon>
        <taxon>Orrella</taxon>
    </lineage>
</organism>
<dbReference type="GO" id="GO:0033539">
    <property type="term" value="P:fatty acid beta-oxidation using acyl-CoA dehydrogenase"/>
    <property type="evidence" value="ECO:0007669"/>
    <property type="project" value="TreeGrafter"/>
</dbReference>
<dbReference type="RefSeq" id="WP_067750282.1">
    <property type="nucleotide sequence ID" value="NZ_LT907988.1"/>
</dbReference>
<dbReference type="InterPro" id="IPR009100">
    <property type="entry name" value="AcylCoA_DH/oxidase_NM_dom_sf"/>
</dbReference>
<reference evidence="6 7" key="2">
    <citation type="submission" date="2017-08" db="EMBL/GenBank/DDBJ databases">
        <authorList>
            <person name="de Groot N.N."/>
        </authorList>
    </citation>
    <scope>NUCLEOTIDE SEQUENCE [LARGE SCALE GENOMIC DNA]</scope>
    <source>
        <strain evidence="6">Orrdi1</strain>
    </source>
</reference>
<name>A0A1C3JYQ1_9BURK</name>
<dbReference type="InterPro" id="IPR050741">
    <property type="entry name" value="Acyl-CoA_dehydrogenase"/>
</dbReference>
<comment type="similarity">
    <text evidence="2">Belongs to the HpaH/HsaA monooxygenase family.</text>
</comment>
<dbReference type="GO" id="GO:0003995">
    <property type="term" value="F:acyl-CoA dehydrogenase activity"/>
    <property type="evidence" value="ECO:0007669"/>
    <property type="project" value="TreeGrafter"/>
</dbReference>
<evidence type="ECO:0000256" key="2">
    <source>
        <dbReference type="ARBA" id="ARBA00049661"/>
    </source>
</evidence>
<dbReference type="InterPro" id="IPR046373">
    <property type="entry name" value="Acyl-CoA_Oxase/DH_mid-dom_sf"/>
</dbReference>
<dbReference type="Gene3D" id="1.20.140.10">
    <property type="entry name" value="Butyryl-CoA Dehydrogenase, subunit A, domain 3"/>
    <property type="match status" value="1"/>
</dbReference>
<dbReference type="GO" id="GO:0016712">
    <property type="term" value="F:oxidoreductase activity, acting on paired donors, with incorporation or reduction of molecular oxygen, reduced flavin or flavoprotein as one donor, and incorporation of one atom of oxygen"/>
    <property type="evidence" value="ECO:0007669"/>
    <property type="project" value="TreeGrafter"/>
</dbReference>
<dbReference type="EMBL" id="FLRC01000007">
    <property type="protein sequence ID" value="SBT24288.1"/>
    <property type="molecule type" value="Genomic_DNA"/>
</dbReference>
<protein>
    <submittedName>
        <fullName evidence="5">Acyl-CoA dehydrogenase probable dibenzothiophene desulfurization enzyme</fullName>
    </submittedName>
</protein>
<dbReference type="AlphaFoldDB" id="A0A1C3JYQ1"/>
<dbReference type="GO" id="GO:0050660">
    <property type="term" value="F:flavin adenine dinucleotide binding"/>
    <property type="evidence" value="ECO:0007669"/>
    <property type="project" value="InterPro"/>
</dbReference>
<dbReference type="STRING" id="1851544.ODI_00490"/>
<dbReference type="InterPro" id="IPR013107">
    <property type="entry name" value="Acyl-CoA_DH_C"/>
</dbReference>
<dbReference type="KEGG" id="odi:ODI_R2347"/>
<dbReference type="PANTHER" id="PTHR48083:SF19">
    <property type="entry name" value="FLAVIN-DEPENDENT MONOOXYGENASE, OXYGENASE SUBUNIT HSAA"/>
    <property type="match status" value="1"/>
</dbReference>
<dbReference type="GO" id="GO:0005737">
    <property type="term" value="C:cytoplasm"/>
    <property type="evidence" value="ECO:0007669"/>
    <property type="project" value="TreeGrafter"/>
</dbReference>
<sequence length="416" mass="43687">MSAVTEVEERAARNAVLSPASLLARAERLARDLAAHAAARDLAGEPAREAYADAYARIRADRLGALRVPARLGGAGGSVRDLATLVITLASGDSSVAQALLPHFVFVERTLLMATPAQVDDYLGRIAGGVLVGGASAERGTGVRGEVRTLLRREGNGYRLDGIKHYSTGALIGDLVKVTAVDDAGDSVLVVLPAGREGIRLLDDWDGMGQRGTVSGTSHFENVAVAGHEVLRTQRWSTERHHTGAASQIVHCGIQVGIALAALRDAVAWGRRGLRGVKESGVAKPQDDPYVLQVLGDISAQAEAARALTLHAADQVDAAARARFGDEASAEDVARLAAHASVVTAQAKVIATQAGLHAGQALFDVGGAATTLREHNFDRHWRNARTHATHDPVAYKLKAVGNALLNDVAPPVSYLY</sequence>